<dbReference type="EMBL" id="JAATHJ010000012">
    <property type="protein sequence ID" value="NJP37832.1"/>
    <property type="molecule type" value="Genomic_DNA"/>
</dbReference>
<dbReference type="InterPro" id="IPR014188">
    <property type="entry name" value="Acrylyl-CoA_reductase_AcuI"/>
</dbReference>
<dbReference type="AlphaFoldDB" id="A0A969PYD5"/>
<dbReference type="Pfam" id="PF08240">
    <property type="entry name" value="ADH_N"/>
    <property type="match status" value="1"/>
</dbReference>
<dbReference type="SUPFAM" id="SSF51735">
    <property type="entry name" value="NAD(P)-binding Rossmann-fold domains"/>
    <property type="match status" value="1"/>
</dbReference>
<dbReference type="NCBIfam" id="TIGR02823">
    <property type="entry name" value="oxido_YhdH"/>
    <property type="match status" value="1"/>
</dbReference>
<gene>
    <name evidence="2" type="ORF">HCN83_09565</name>
</gene>
<dbReference type="SMART" id="SM00829">
    <property type="entry name" value="PKS_ER"/>
    <property type="match status" value="1"/>
</dbReference>
<dbReference type="PANTHER" id="PTHR43677">
    <property type="entry name" value="SHORT-CHAIN DEHYDROGENASE/REDUCTASE"/>
    <property type="match status" value="1"/>
</dbReference>
<sequence length="328" mass="35144">MSEQFHAFQTEGEGTGSLVKRTVEDLPQGEVLIKVHYSGVNYKDGLALHKKAKIAKDYPMIPGIDLAGTVEHSDSPDFSKGQQVICTSYDLGTAHDGGYSQYARVPAAWVVSLPDNLSLKESMIIGTAGFTAALSIHRLEQNGLTPEDKPILVTGASGGVGSMAVDMLSGRGYHVTASTGRLEEEAYLKKLGAEEVVGREDVTPEKIRPLDKQKWAAAVDPTGGKVLAAILSNVKQHGSVAVSGLTAGVEVPTTVMPFILRGVDLLGIDSAYCPMPLRKEVWSRCAGSLKPRHMEETATEISLNGLQQALNDILESKIRGRVIVNLQK</sequence>
<dbReference type="PANTHER" id="PTHR43677:SF1">
    <property type="entry name" value="ACRYLYL-COA REDUCTASE ACUI-RELATED"/>
    <property type="match status" value="1"/>
</dbReference>
<keyword evidence="3" id="KW-1185">Reference proteome</keyword>
<dbReference type="Proteomes" id="UP000752012">
    <property type="component" value="Unassembled WGS sequence"/>
</dbReference>
<protein>
    <submittedName>
        <fullName evidence="2">Oxidoreductase</fullName>
    </submittedName>
</protein>
<dbReference type="GO" id="GO:0043957">
    <property type="term" value="F:acryloyl-CoA reductase (NADPH) activity"/>
    <property type="evidence" value="ECO:0007669"/>
    <property type="project" value="TreeGrafter"/>
</dbReference>
<evidence type="ECO:0000313" key="2">
    <source>
        <dbReference type="EMBL" id="NJP37832.1"/>
    </source>
</evidence>
<name>A0A969PYD5_9BACI</name>
<dbReference type="InterPro" id="IPR020843">
    <property type="entry name" value="ER"/>
</dbReference>
<reference evidence="2 3" key="1">
    <citation type="submission" date="2020-03" db="EMBL/GenBank/DDBJ databases">
        <title>Assessment of the enzymatic potential of alkaline-tolerant lipase obtained from Bacillus luteus H11 (technogenic soil) for the bioremediation of saline soils contaminated with petroleum substances.</title>
        <authorList>
            <person name="Kalwasinska A."/>
        </authorList>
    </citation>
    <scope>NUCLEOTIDE SEQUENCE [LARGE SCALE GENOMIC DNA]</scope>
    <source>
        <strain evidence="2 3">H11</strain>
    </source>
</reference>
<feature type="domain" description="Enoyl reductase (ER)" evidence="1">
    <location>
        <begin position="16"/>
        <end position="324"/>
    </location>
</feature>
<dbReference type="RefSeq" id="WP_168006722.1">
    <property type="nucleotide sequence ID" value="NZ_JAATHJ010000012.1"/>
</dbReference>
<dbReference type="InterPro" id="IPR013149">
    <property type="entry name" value="ADH-like_C"/>
</dbReference>
<dbReference type="InterPro" id="IPR011032">
    <property type="entry name" value="GroES-like_sf"/>
</dbReference>
<organism evidence="2 3">
    <name type="scientific">Alkalicoccus luteus</name>
    <dbReference type="NCBI Taxonomy" id="1237094"/>
    <lineage>
        <taxon>Bacteria</taxon>
        <taxon>Bacillati</taxon>
        <taxon>Bacillota</taxon>
        <taxon>Bacilli</taxon>
        <taxon>Bacillales</taxon>
        <taxon>Bacillaceae</taxon>
        <taxon>Alkalicoccus</taxon>
    </lineage>
</organism>
<dbReference type="Gene3D" id="3.40.50.720">
    <property type="entry name" value="NAD(P)-binding Rossmann-like Domain"/>
    <property type="match status" value="1"/>
</dbReference>
<dbReference type="Pfam" id="PF00107">
    <property type="entry name" value="ADH_zinc_N"/>
    <property type="match status" value="1"/>
</dbReference>
<dbReference type="InterPro" id="IPR036291">
    <property type="entry name" value="NAD(P)-bd_dom_sf"/>
</dbReference>
<dbReference type="InterPro" id="IPR013154">
    <property type="entry name" value="ADH-like_N"/>
</dbReference>
<dbReference type="SUPFAM" id="SSF50129">
    <property type="entry name" value="GroES-like"/>
    <property type="match status" value="1"/>
</dbReference>
<evidence type="ECO:0000313" key="3">
    <source>
        <dbReference type="Proteomes" id="UP000752012"/>
    </source>
</evidence>
<dbReference type="Gene3D" id="3.90.180.10">
    <property type="entry name" value="Medium-chain alcohol dehydrogenases, catalytic domain"/>
    <property type="match status" value="1"/>
</dbReference>
<evidence type="ECO:0000259" key="1">
    <source>
        <dbReference type="SMART" id="SM00829"/>
    </source>
</evidence>
<dbReference type="InterPro" id="IPR051397">
    <property type="entry name" value="Zn-ADH-like_protein"/>
</dbReference>
<proteinExistence type="predicted"/>
<accession>A0A969PYD5</accession>
<comment type="caution">
    <text evidence="2">The sequence shown here is derived from an EMBL/GenBank/DDBJ whole genome shotgun (WGS) entry which is preliminary data.</text>
</comment>